<protein>
    <submittedName>
        <fullName evidence="3">Ricin-type beta-trefoil lectin domain protein</fullName>
    </submittedName>
</protein>
<dbReference type="Gene3D" id="3.60.10.10">
    <property type="entry name" value="Endonuclease/exonuclease/phosphatase"/>
    <property type="match status" value="1"/>
</dbReference>
<evidence type="ECO:0000259" key="1">
    <source>
        <dbReference type="Pfam" id="PF00652"/>
    </source>
</evidence>
<dbReference type="Proteomes" id="UP001220022">
    <property type="component" value="Unassembled WGS sequence"/>
</dbReference>
<dbReference type="Pfam" id="PF00652">
    <property type="entry name" value="Ricin_B_lectin"/>
    <property type="match status" value="1"/>
</dbReference>
<accession>A0ABT5Z8G1</accession>
<dbReference type="SUPFAM" id="SSF56219">
    <property type="entry name" value="DNase I-like"/>
    <property type="match status" value="1"/>
</dbReference>
<reference evidence="3 4" key="1">
    <citation type="submission" date="2023-03" db="EMBL/GenBank/DDBJ databases">
        <title>Draft genome sequence of type strain Streptomyces ferralitis JCM 14344.</title>
        <authorList>
            <person name="Klaysubun C."/>
            <person name="Duangmal K."/>
        </authorList>
    </citation>
    <scope>NUCLEOTIDE SEQUENCE [LARGE SCALE GENOMIC DNA]</scope>
    <source>
        <strain evidence="3 4">JCM 14344</strain>
    </source>
</reference>
<keyword evidence="4" id="KW-1185">Reference proteome</keyword>
<dbReference type="InterPro" id="IPR036691">
    <property type="entry name" value="Endo/exonu/phosph_ase_sf"/>
</dbReference>
<proteinExistence type="predicted"/>
<feature type="domain" description="Ricin B lectin" evidence="1">
    <location>
        <begin position="528"/>
        <end position="617"/>
    </location>
</feature>
<feature type="domain" description="Endonuclease/exonuclease/phosphatase" evidence="2">
    <location>
        <begin position="52"/>
        <end position="300"/>
    </location>
</feature>
<sequence>MRHDHLTMREGRRRWMAAVVAVLSVLAALATSVTLTATAAQAVNDDGTSPFATYNMHGSDNGLAWRSEIAPLAATNHVVALQEVGAGPPMPVDDHRSNYYQIRLTPSRAPQPSSVTRVTWPAGPNGSSRYVYYLQTDPRRVAHTGQDTWDGGQMNLATVTDTLANDVRVLENPAYNPDPNAPNNRYRARPLLGLRFGNTWYWNTHARGEDVQGLLDEVRDFAATDRRNWVLVGDFNVDILNRTNDQARNSLHLRADETLVRNGQPTFINGNTPSELDYAVTRGLPAGFTATVPQGGGSDHVPVEFAQTPPPARAARPAHAFRTVLATPTGHLLTESPDRVITVADARYDSNQTFQMYTTNALTHYLQNVGTGDCIAVAANARRDVTSPIVPDKFDDPRAQWTLSHLEDDQAYDQDNGGPQRWQNVAFPGLCLTPVSSSVTAAPCTDYGSQRWWDSPSSLPTGWQITGSNVRLESAYLGGRLRRAGKVTGTSVYTQPTPPKWWWIYWLLYEKQEFGWNIQRISKDDNLVRIQSLDGDAWCLSSRDEHATTSTGAVLQECDDARGVAGAGQRWLAESYADGTIRYRNEANHLCLQAPDADHGNVSLYKCEDIPAERWSVVNP</sequence>
<dbReference type="Pfam" id="PF03372">
    <property type="entry name" value="Exo_endo_phos"/>
    <property type="match status" value="1"/>
</dbReference>
<evidence type="ECO:0000313" key="4">
    <source>
        <dbReference type="Proteomes" id="UP001220022"/>
    </source>
</evidence>
<dbReference type="EMBL" id="JARHTQ010000029">
    <property type="protein sequence ID" value="MDF2260089.1"/>
    <property type="molecule type" value="Genomic_DNA"/>
</dbReference>
<gene>
    <name evidence="3" type="ORF">P2L57_31505</name>
</gene>
<dbReference type="SUPFAM" id="SSF50370">
    <property type="entry name" value="Ricin B-like lectins"/>
    <property type="match status" value="2"/>
</dbReference>
<dbReference type="RefSeq" id="WP_275820339.1">
    <property type="nucleotide sequence ID" value="NZ_BAAANM010000030.1"/>
</dbReference>
<name>A0ABT5Z8G1_9ACTN</name>
<organism evidence="3 4">
    <name type="scientific">Streptantibioticus ferralitis</name>
    <dbReference type="NCBI Taxonomy" id="236510"/>
    <lineage>
        <taxon>Bacteria</taxon>
        <taxon>Bacillati</taxon>
        <taxon>Actinomycetota</taxon>
        <taxon>Actinomycetes</taxon>
        <taxon>Kitasatosporales</taxon>
        <taxon>Streptomycetaceae</taxon>
        <taxon>Streptantibioticus</taxon>
    </lineage>
</organism>
<comment type="caution">
    <text evidence="3">The sequence shown here is derived from an EMBL/GenBank/DDBJ whole genome shotgun (WGS) entry which is preliminary data.</text>
</comment>
<dbReference type="Gene3D" id="2.80.10.50">
    <property type="match status" value="2"/>
</dbReference>
<evidence type="ECO:0000313" key="3">
    <source>
        <dbReference type="EMBL" id="MDF2260089.1"/>
    </source>
</evidence>
<evidence type="ECO:0000259" key="2">
    <source>
        <dbReference type="Pfam" id="PF03372"/>
    </source>
</evidence>
<dbReference type="InterPro" id="IPR005135">
    <property type="entry name" value="Endo/exonuclease/phosphatase"/>
</dbReference>
<dbReference type="PROSITE" id="PS50231">
    <property type="entry name" value="RICIN_B_LECTIN"/>
    <property type="match status" value="1"/>
</dbReference>
<dbReference type="InterPro" id="IPR000772">
    <property type="entry name" value="Ricin_B_lectin"/>
</dbReference>
<dbReference type="InterPro" id="IPR035992">
    <property type="entry name" value="Ricin_B-like_lectins"/>
</dbReference>